<evidence type="ECO:0000313" key="3">
    <source>
        <dbReference type="EMBL" id="CAL1600748.1"/>
    </source>
</evidence>
<protein>
    <recommendedName>
        <fullName evidence="5">Transmembrane protein</fullName>
    </recommendedName>
</protein>
<keyword evidence="2" id="KW-1133">Transmembrane helix</keyword>
<dbReference type="EMBL" id="OZ035825">
    <property type="protein sequence ID" value="CAL1600748.1"/>
    <property type="molecule type" value="Genomic_DNA"/>
</dbReference>
<evidence type="ECO:0008006" key="5">
    <source>
        <dbReference type="Google" id="ProtNLM"/>
    </source>
</evidence>
<feature type="region of interest" description="Disordered" evidence="1">
    <location>
        <begin position="1"/>
        <end position="27"/>
    </location>
</feature>
<gene>
    <name evidence="3" type="ORF">KC01_LOCUS28828</name>
</gene>
<dbReference type="Proteomes" id="UP001497482">
    <property type="component" value="Chromosome 3"/>
</dbReference>
<evidence type="ECO:0000256" key="1">
    <source>
        <dbReference type="SAM" id="MobiDB-lite"/>
    </source>
</evidence>
<keyword evidence="2" id="KW-0812">Transmembrane</keyword>
<evidence type="ECO:0000256" key="2">
    <source>
        <dbReference type="SAM" id="Phobius"/>
    </source>
</evidence>
<proteinExistence type="predicted"/>
<reference evidence="3 4" key="1">
    <citation type="submission" date="2024-04" db="EMBL/GenBank/DDBJ databases">
        <authorList>
            <person name="Waldvogel A.-M."/>
            <person name="Schoenle A."/>
        </authorList>
    </citation>
    <scope>NUCLEOTIDE SEQUENCE [LARGE SCALE GENOMIC DNA]</scope>
</reference>
<feature type="transmembrane region" description="Helical" evidence="2">
    <location>
        <begin position="51"/>
        <end position="76"/>
    </location>
</feature>
<dbReference type="AlphaFoldDB" id="A0AAV2LEF0"/>
<keyword evidence="2" id="KW-0472">Membrane</keyword>
<name>A0AAV2LEF0_KNICA</name>
<evidence type="ECO:0000313" key="4">
    <source>
        <dbReference type="Proteomes" id="UP001497482"/>
    </source>
</evidence>
<keyword evidence="4" id="KW-1185">Reference proteome</keyword>
<organism evidence="3 4">
    <name type="scientific">Knipowitschia caucasica</name>
    <name type="common">Caucasian dwarf goby</name>
    <name type="synonym">Pomatoschistus caucasicus</name>
    <dbReference type="NCBI Taxonomy" id="637954"/>
    <lineage>
        <taxon>Eukaryota</taxon>
        <taxon>Metazoa</taxon>
        <taxon>Chordata</taxon>
        <taxon>Craniata</taxon>
        <taxon>Vertebrata</taxon>
        <taxon>Euteleostomi</taxon>
        <taxon>Actinopterygii</taxon>
        <taxon>Neopterygii</taxon>
        <taxon>Teleostei</taxon>
        <taxon>Neoteleostei</taxon>
        <taxon>Acanthomorphata</taxon>
        <taxon>Gobiaria</taxon>
        <taxon>Gobiiformes</taxon>
        <taxon>Gobioidei</taxon>
        <taxon>Gobiidae</taxon>
        <taxon>Gobiinae</taxon>
        <taxon>Knipowitschia</taxon>
    </lineage>
</organism>
<accession>A0AAV2LEF0</accession>
<sequence>MGWGGGGVYGEKKDKSMGGRNMKGVKRRNKGGEKIWGEGVKGIFGKGFGVVGVWVVVGIVGGGGGFLLSGVFDWLVRMRLGCRGVEKDELEV</sequence>